<feature type="region of interest" description="Disordered" evidence="1">
    <location>
        <begin position="1"/>
        <end position="23"/>
    </location>
</feature>
<keyword evidence="3" id="KW-1185">Reference proteome</keyword>
<dbReference type="EMBL" id="BQNB010021592">
    <property type="protein sequence ID" value="GJU08005.1"/>
    <property type="molecule type" value="Genomic_DNA"/>
</dbReference>
<proteinExistence type="predicted"/>
<accession>A0ABQ5J7K9</accession>
<dbReference type="PANTHER" id="PTHR33223:SF11">
    <property type="entry name" value="ELEMENT PROTEIN, PUTATIVE-RELATED"/>
    <property type="match status" value="1"/>
</dbReference>
<feature type="compositionally biased region" description="Polar residues" evidence="1">
    <location>
        <begin position="66"/>
        <end position="78"/>
    </location>
</feature>
<reference evidence="2" key="2">
    <citation type="submission" date="2022-01" db="EMBL/GenBank/DDBJ databases">
        <authorList>
            <person name="Yamashiro T."/>
            <person name="Shiraishi A."/>
            <person name="Satake H."/>
            <person name="Nakayama K."/>
        </authorList>
    </citation>
    <scope>NUCLEOTIDE SEQUENCE</scope>
</reference>
<name>A0ABQ5J7K9_9ASTR</name>
<comment type="caution">
    <text evidence="2">The sequence shown here is derived from an EMBL/GenBank/DDBJ whole genome shotgun (WGS) entry which is preliminary data.</text>
</comment>
<organism evidence="2 3">
    <name type="scientific">Tanacetum coccineum</name>
    <dbReference type="NCBI Taxonomy" id="301880"/>
    <lineage>
        <taxon>Eukaryota</taxon>
        <taxon>Viridiplantae</taxon>
        <taxon>Streptophyta</taxon>
        <taxon>Embryophyta</taxon>
        <taxon>Tracheophyta</taxon>
        <taxon>Spermatophyta</taxon>
        <taxon>Magnoliopsida</taxon>
        <taxon>eudicotyledons</taxon>
        <taxon>Gunneridae</taxon>
        <taxon>Pentapetalae</taxon>
        <taxon>asterids</taxon>
        <taxon>campanulids</taxon>
        <taxon>Asterales</taxon>
        <taxon>Asteraceae</taxon>
        <taxon>Asteroideae</taxon>
        <taxon>Anthemideae</taxon>
        <taxon>Anthemidinae</taxon>
        <taxon>Tanacetum</taxon>
    </lineage>
</organism>
<reference evidence="2" key="1">
    <citation type="journal article" date="2022" name="Int. J. Mol. Sci.">
        <title>Draft Genome of Tanacetum Coccineum: Genomic Comparison of Closely Related Tanacetum-Family Plants.</title>
        <authorList>
            <person name="Yamashiro T."/>
            <person name="Shiraishi A."/>
            <person name="Nakayama K."/>
            <person name="Satake H."/>
        </authorList>
    </citation>
    <scope>NUCLEOTIDE SEQUENCE</scope>
</reference>
<evidence type="ECO:0000313" key="3">
    <source>
        <dbReference type="Proteomes" id="UP001151760"/>
    </source>
</evidence>
<dbReference type="Proteomes" id="UP001151760">
    <property type="component" value="Unassembled WGS sequence"/>
</dbReference>
<sequence>MRIEKRVPAGQQKPQAKEGRTLGNSFEATLRVLANVSKKSKKNGTPPTAKAACRIPKLKSCMTQKTTMTRADTGSPKSIVNEKTYDGTGDPDDHLKIFQAAAKIERELLATKEVHKDPMEIHHIKQREGESTKAFMERFKAKSMHVSGAPECMKILGFMDEITNPDLIKKLNDNIPKSVDEMTSVTTAFLRGEAPPPMTGPVKNWNKNIFYEFHSDKGHNTDECIHLRRQIEEAVKLGQLLHLPWQRITRQKTTKSFSTDQEISFSALGDNSRQETPIVIKAEVEGHIIHRMSPSLYNGIIGRPGLRKIQAVPSTAHGMLKFPVKGGIVTIHNKTIIPAECRIVTEAQDVCPPKELVVTEGSKVAIHPEYPDQTVMIDRSLSKKDE</sequence>
<evidence type="ECO:0000313" key="2">
    <source>
        <dbReference type="EMBL" id="GJU08005.1"/>
    </source>
</evidence>
<feature type="region of interest" description="Disordered" evidence="1">
    <location>
        <begin position="66"/>
        <end position="86"/>
    </location>
</feature>
<evidence type="ECO:0000256" key="1">
    <source>
        <dbReference type="SAM" id="MobiDB-lite"/>
    </source>
</evidence>
<dbReference type="PANTHER" id="PTHR33223">
    <property type="entry name" value="CCHC-TYPE DOMAIN-CONTAINING PROTEIN"/>
    <property type="match status" value="1"/>
</dbReference>
<evidence type="ECO:0008006" key="4">
    <source>
        <dbReference type="Google" id="ProtNLM"/>
    </source>
</evidence>
<gene>
    <name evidence="2" type="ORF">Tco_1124435</name>
</gene>
<protein>
    <recommendedName>
        <fullName evidence="4">Reverse transcriptase domain-containing protein</fullName>
    </recommendedName>
</protein>